<accession>A0ACB8SBC4</accession>
<sequence>MGDWSEQAEGVLNSISGWIELSTHCLFGSAIAKAAASPSYSSTFFVVLPSSPTPPPALSPYAPSSSPDESAMRSGTRSFLPPLAALFPPVPFTPSHPLFGHLAFIASERSQTLRHAAEEEISRLIAVKSSEIEQEEAELRRQVQVLWMWYRENEDKLEKENLQSRQTARDSSAGSQGNGTSSGRGTPHAIHDFVPLSPPKPRVTSPSAASRNPSALSTSLATSVFHHSKGRGEDFRRQIPPTGAVGDRPSTPRSPVPNASPNARDAFRRNMREDIDIATSFKYVVDIEAEREKSAGTRGRQGRPISSSPEDAKAGPSSVASPKPPPVAGTATNTQNPQTPPKTSVKAQANDVTPETPSPSRNKGKRKVTFDIKPPVDKAPKDEQVGETAPAKTDEEDIFDLEDDDADAVREGSSQVSLPLVESPTVHTRPPRHRSNSGTAGLPQSLSALRPASLPAPSALRVIIGEEQPLSPRSAAKVNGGVSLSPEVLSPRETELARLVAASTPSHRSAWKKDSKAWKLFSNKSNSADPNDFEDVDEDAADEPGPLPELDDFDAHSNGLALPQKDWTQSIAASLPITIGPPSHPPKKPGFAPSTAQDLESRLPMLLETQGQVPVVASSVANRKAAYATRDRKRSLDPGALDFEADDGEDEDDKDEEADTESRGRRNALKILKARSELPSEGMWRSLAT</sequence>
<reference evidence="1" key="2">
    <citation type="journal article" date="2022" name="New Phytol.">
        <title>Evolutionary transition to the ectomycorrhizal habit in the genomes of a hyperdiverse lineage of mushroom-forming fungi.</title>
        <authorList>
            <person name="Looney B."/>
            <person name="Miyauchi S."/>
            <person name="Morin E."/>
            <person name="Drula E."/>
            <person name="Courty P.E."/>
            <person name="Kohler A."/>
            <person name="Kuo A."/>
            <person name="LaButti K."/>
            <person name="Pangilinan J."/>
            <person name="Lipzen A."/>
            <person name="Riley R."/>
            <person name="Andreopoulos W."/>
            <person name="He G."/>
            <person name="Johnson J."/>
            <person name="Nolan M."/>
            <person name="Tritt A."/>
            <person name="Barry K.W."/>
            <person name="Grigoriev I.V."/>
            <person name="Nagy L.G."/>
            <person name="Hibbett D."/>
            <person name="Henrissat B."/>
            <person name="Matheny P.B."/>
            <person name="Labbe J."/>
            <person name="Martin F.M."/>
        </authorList>
    </citation>
    <scope>NUCLEOTIDE SEQUENCE</scope>
    <source>
        <strain evidence="1">FP105234-sp</strain>
    </source>
</reference>
<name>A0ACB8SBC4_9AGAM</name>
<evidence type="ECO:0000313" key="2">
    <source>
        <dbReference type="Proteomes" id="UP000814033"/>
    </source>
</evidence>
<reference evidence="1" key="1">
    <citation type="submission" date="2021-02" db="EMBL/GenBank/DDBJ databases">
        <authorList>
            <consortium name="DOE Joint Genome Institute"/>
            <person name="Ahrendt S."/>
            <person name="Looney B.P."/>
            <person name="Miyauchi S."/>
            <person name="Morin E."/>
            <person name="Drula E."/>
            <person name="Courty P.E."/>
            <person name="Chicoki N."/>
            <person name="Fauchery L."/>
            <person name="Kohler A."/>
            <person name="Kuo A."/>
            <person name="Labutti K."/>
            <person name="Pangilinan J."/>
            <person name="Lipzen A."/>
            <person name="Riley R."/>
            <person name="Andreopoulos W."/>
            <person name="He G."/>
            <person name="Johnson J."/>
            <person name="Barry K.W."/>
            <person name="Grigoriev I.V."/>
            <person name="Nagy L."/>
            <person name="Hibbett D."/>
            <person name="Henrissat B."/>
            <person name="Matheny P.B."/>
            <person name="Labbe J."/>
            <person name="Martin F."/>
        </authorList>
    </citation>
    <scope>NUCLEOTIDE SEQUENCE</scope>
    <source>
        <strain evidence="1">FP105234-sp</strain>
    </source>
</reference>
<evidence type="ECO:0000313" key="1">
    <source>
        <dbReference type="EMBL" id="KAI0053594.1"/>
    </source>
</evidence>
<protein>
    <submittedName>
        <fullName evidence="1">Uncharacterized protein</fullName>
    </submittedName>
</protein>
<gene>
    <name evidence="1" type="ORF">FA95DRAFT_1552083</name>
</gene>
<keyword evidence="2" id="KW-1185">Reference proteome</keyword>
<dbReference type="Proteomes" id="UP000814033">
    <property type="component" value="Unassembled WGS sequence"/>
</dbReference>
<dbReference type="EMBL" id="MU275839">
    <property type="protein sequence ID" value="KAI0053594.1"/>
    <property type="molecule type" value="Genomic_DNA"/>
</dbReference>
<organism evidence="1 2">
    <name type="scientific">Auriscalpium vulgare</name>
    <dbReference type="NCBI Taxonomy" id="40419"/>
    <lineage>
        <taxon>Eukaryota</taxon>
        <taxon>Fungi</taxon>
        <taxon>Dikarya</taxon>
        <taxon>Basidiomycota</taxon>
        <taxon>Agaricomycotina</taxon>
        <taxon>Agaricomycetes</taxon>
        <taxon>Russulales</taxon>
        <taxon>Auriscalpiaceae</taxon>
        <taxon>Auriscalpium</taxon>
    </lineage>
</organism>
<proteinExistence type="predicted"/>
<comment type="caution">
    <text evidence="1">The sequence shown here is derived from an EMBL/GenBank/DDBJ whole genome shotgun (WGS) entry which is preliminary data.</text>
</comment>